<keyword evidence="1" id="KW-0812">Transmembrane</keyword>
<protein>
    <recommendedName>
        <fullName evidence="2">Reverse transcriptase zinc-binding domain-containing protein</fullName>
    </recommendedName>
</protein>
<dbReference type="EMBL" id="CP144749">
    <property type="protein sequence ID" value="WVZ77405.1"/>
    <property type="molecule type" value="Genomic_DNA"/>
</dbReference>
<keyword evidence="4" id="KW-1185">Reference proteome</keyword>
<dbReference type="AlphaFoldDB" id="A0AAQ3TT86"/>
<dbReference type="Proteomes" id="UP001341281">
    <property type="component" value="Chromosome 05"/>
</dbReference>
<evidence type="ECO:0000256" key="1">
    <source>
        <dbReference type="SAM" id="Phobius"/>
    </source>
</evidence>
<reference evidence="3 4" key="1">
    <citation type="submission" date="2024-02" db="EMBL/GenBank/DDBJ databases">
        <title>High-quality chromosome-scale genome assembly of Pensacola bahiagrass (Paspalum notatum Flugge var. saurae).</title>
        <authorList>
            <person name="Vega J.M."/>
            <person name="Podio M."/>
            <person name="Orjuela J."/>
            <person name="Siena L.A."/>
            <person name="Pessino S.C."/>
            <person name="Combes M.C."/>
            <person name="Mariac C."/>
            <person name="Albertini E."/>
            <person name="Pupilli F."/>
            <person name="Ortiz J.P.A."/>
            <person name="Leblanc O."/>
        </authorList>
    </citation>
    <scope>NUCLEOTIDE SEQUENCE [LARGE SCALE GENOMIC DNA]</scope>
    <source>
        <strain evidence="3">R1</strain>
        <tissue evidence="3">Leaf</tissue>
    </source>
</reference>
<dbReference type="Pfam" id="PF13966">
    <property type="entry name" value="zf-RVT"/>
    <property type="match status" value="1"/>
</dbReference>
<dbReference type="PANTHER" id="PTHR33116">
    <property type="entry name" value="REVERSE TRANSCRIPTASE ZINC-BINDING DOMAIN-CONTAINING PROTEIN-RELATED-RELATED"/>
    <property type="match status" value="1"/>
</dbReference>
<accession>A0AAQ3TT86</accession>
<organism evidence="3 4">
    <name type="scientific">Paspalum notatum var. saurae</name>
    <dbReference type="NCBI Taxonomy" id="547442"/>
    <lineage>
        <taxon>Eukaryota</taxon>
        <taxon>Viridiplantae</taxon>
        <taxon>Streptophyta</taxon>
        <taxon>Embryophyta</taxon>
        <taxon>Tracheophyta</taxon>
        <taxon>Spermatophyta</taxon>
        <taxon>Magnoliopsida</taxon>
        <taxon>Liliopsida</taxon>
        <taxon>Poales</taxon>
        <taxon>Poaceae</taxon>
        <taxon>PACMAD clade</taxon>
        <taxon>Panicoideae</taxon>
        <taxon>Andropogonodae</taxon>
        <taxon>Paspaleae</taxon>
        <taxon>Paspalinae</taxon>
        <taxon>Paspalum</taxon>
    </lineage>
</organism>
<gene>
    <name evidence="3" type="ORF">U9M48_025275</name>
</gene>
<keyword evidence="1" id="KW-0472">Membrane</keyword>
<dbReference type="InterPro" id="IPR026960">
    <property type="entry name" value="RVT-Znf"/>
</dbReference>
<sequence length="393" mass="44958">MSRSRRLIWIKSVMLAVPIYSMMANALPVWARDDIEAACTKFFWAGADSSVQGKCAVSWPMVARPIELGGLGVLDLRLMGTALQVRWLWLQGNPGEDHAWSELPIKVAPEVRCLFEASVFFVVGDGKSALFWTDKWIEGKSIEDLAPALLPLVSRRTKASMTVAEGLQRNNWIRKLTGGLSVQAIVEYLSLWSRLREITLVHSRQDALVWRWSVDGQFSVRSAYRLLQEGLVSMPSASTLWSTWVPLRVKIFLWLAWRRRLWTADRRRRHDLETHTVCLLCNAQDETSDHLFFGCAFMMQVWDAFLGYLGLARPSHLGCESIFDWWDEVRALCRRRGGDSLFAFICWSIWKERNARCFREESTPVIPLVSSIKDVGHEWVRAGAKALGCIIRE</sequence>
<name>A0AAQ3TT86_PASNO</name>
<evidence type="ECO:0000313" key="4">
    <source>
        <dbReference type="Proteomes" id="UP001341281"/>
    </source>
</evidence>
<evidence type="ECO:0000259" key="2">
    <source>
        <dbReference type="Pfam" id="PF13966"/>
    </source>
</evidence>
<feature type="transmembrane region" description="Helical" evidence="1">
    <location>
        <begin position="12"/>
        <end position="31"/>
    </location>
</feature>
<dbReference type="PANTHER" id="PTHR33116:SF83">
    <property type="entry name" value="REVERSE TRANSCRIPTASE ZINC-BINDING DOMAIN-CONTAINING PROTEIN"/>
    <property type="match status" value="1"/>
</dbReference>
<proteinExistence type="predicted"/>
<feature type="domain" description="Reverse transcriptase zinc-binding" evidence="2">
    <location>
        <begin position="218"/>
        <end position="302"/>
    </location>
</feature>
<keyword evidence="1" id="KW-1133">Transmembrane helix</keyword>
<evidence type="ECO:0000313" key="3">
    <source>
        <dbReference type="EMBL" id="WVZ77405.1"/>
    </source>
</evidence>